<dbReference type="InterPro" id="IPR038438">
    <property type="entry name" value="PepN_Ig-like_sf"/>
</dbReference>
<keyword evidence="9 17" id="KW-0378">Hydrolase</keyword>
<evidence type="ECO:0000256" key="2">
    <source>
        <dbReference type="ARBA" id="ARBA00001947"/>
    </source>
</evidence>
<dbReference type="SUPFAM" id="SSF55486">
    <property type="entry name" value="Metalloproteases ('zincins'), catalytic domain"/>
    <property type="match status" value="1"/>
</dbReference>
<dbReference type="Gene3D" id="3.30.2010.30">
    <property type="match status" value="1"/>
</dbReference>
<dbReference type="MEROPS" id="M01.005"/>
<evidence type="ECO:0000256" key="12">
    <source>
        <dbReference type="NCBIfam" id="TIGR02414"/>
    </source>
</evidence>
<dbReference type="FunFam" id="3.30.2010.30:FF:000002">
    <property type="entry name" value="Putative aminopeptidase N"/>
    <property type="match status" value="1"/>
</dbReference>
<dbReference type="Pfam" id="PF17900">
    <property type="entry name" value="Peptidase_M1_N"/>
    <property type="match status" value="1"/>
</dbReference>
<dbReference type="eggNOG" id="COG0308">
    <property type="taxonomic scope" value="Bacteria"/>
</dbReference>
<evidence type="ECO:0000256" key="10">
    <source>
        <dbReference type="ARBA" id="ARBA00022833"/>
    </source>
</evidence>
<dbReference type="SUPFAM" id="SSF63737">
    <property type="entry name" value="Leukotriene A4 hydrolase N-terminal domain"/>
    <property type="match status" value="1"/>
</dbReference>
<dbReference type="Gene3D" id="2.60.40.1730">
    <property type="entry name" value="tricorn interacting facor f3 domain"/>
    <property type="match status" value="1"/>
</dbReference>
<evidence type="ECO:0000256" key="8">
    <source>
        <dbReference type="ARBA" id="ARBA00022723"/>
    </source>
</evidence>
<evidence type="ECO:0000259" key="14">
    <source>
        <dbReference type="Pfam" id="PF11940"/>
    </source>
</evidence>
<evidence type="ECO:0000313" key="17">
    <source>
        <dbReference type="EMBL" id="AGF47652.1"/>
    </source>
</evidence>
<proteinExistence type="inferred from homology"/>
<dbReference type="EC" id="3.4.11.2" evidence="4 12"/>
<dbReference type="PANTHER" id="PTHR46322">
    <property type="entry name" value="PUROMYCIN-SENSITIVE AMINOPEPTIDASE"/>
    <property type="match status" value="1"/>
</dbReference>
<evidence type="ECO:0000256" key="1">
    <source>
        <dbReference type="ARBA" id="ARBA00000098"/>
    </source>
</evidence>
<gene>
    <name evidence="17" type="ORF">CDEE_0635</name>
</gene>
<dbReference type="HOGENOM" id="CLU_007993_2_0_4"/>
<evidence type="ECO:0000259" key="13">
    <source>
        <dbReference type="Pfam" id="PF01433"/>
    </source>
</evidence>
<dbReference type="Pfam" id="PF11940">
    <property type="entry name" value="DUF3458"/>
    <property type="match status" value="1"/>
</dbReference>
<evidence type="ECO:0000256" key="4">
    <source>
        <dbReference type="ARBA" id="ARBA00012564"/>
    </source>
</evidence>
<dbReference type="InterPro" id="IPR012779">
    <property type="entry name" value="Peptidase_M1_pepN"/>
</dbReference>
<dbReference type="Proteomes" id="UP000011686">
    <property type="component" value="Chromosome"/>
</dbReference>
<dbReference type="CDD" id="cd09600">
    <property type="entry name" value="M1_APN"/>
    <property type="match status" value="1"/>
</dbReference>
<evidence type="ECO:0000256" key="3">
    <source>
        <dbReference type="ARBA" id="ARBA00010136"/>
    </source>
</evidence>
<dbReference type="Gene3D" id="1.10.390.10">
    <property type="entry name" value="Neutral Protease Domain 2"/>
    <property type="match status" value="1"/>
</dbReference>
<evidence type="ECO:0000256" key="5">
    <source>
        <dbReference type="ARBA" id="ARBA00015611"/>
    </source>
</evidence>
<feature type="domain" description="Aminopeptidase N-like N-terminal" evidence="16">
    <location>
        <begin position="28"/>
        <end position="195"/>
    </location>
</feature>
<name>M1LPR7_9PROT</name>
<dbReference type="GO" id="GO:0016285">
    <property type="term" value="F:alanyl aminopeptidase activity"/>
    <property type="evidence" value="ECO:0007669"/>
    <property type="project" value="UniProtKB-EC"/>
</dbReference>
<keyword evidence="10" id="KW-0862">Zinc</keyword>
<evidence type="ECO:0000256" key="7">
    <source>
        <dbReference type="ARBA" id="ARBA00022670"/>
    </source>
</evidence>
<evidence type="ECO:0000259" key="16">
    <source>
        <dbReference type="Pfam" id="PF17900"/>
    </source>
</evidence>
<dbReference type="GO" id="GO:0008270">
    <property type="term" value="F:zinc ion binding"/>
    <property type="evidence" value="ECO:0007669"/>
    <property type="project" value="InterPro"/>
</dbReference>
<dbReference type="GO" id="GO:0008237">
    <property type="term" value="F:metallopeptidase activity"/>
    <property type="evidence" value="ECO:0007669"/>
    <property type="project" value="UniProtKB-UniRule"/>
</dbReference>
<dbReference type="InterPro" id="IPR014782">
    <property type="entry name" value="Peptidase_M1_dom"/>
</dbReference>
<dbReference type="EMBL" id="CP003804">
    <property type="protein sequence ID" value="AGF47652.1"/>
    <property type="molecule type" value="Genomic_DNA"/>
</dbReference>
<reference evidence="17 18" key="1">
    <citation type="journal article" date="2013" name="Genome Biol. Evol.">
        <title>Genome evolution and phylogenomic analysis of candidatus kinetoplastibacterium, the betaproteobacterial endosymbionts of strigomonas and angomonas.</title>
        <authorList>
            <person name="Alves J.M."/>
            <person name="Serrano M.G."/>
            <person name="Maia da Silva F."/>
            <person name="Voegtly L.J."/>
            <person name="Matveyev A.V."/>
            <person name="Teixeira M.M."/>
            <person name="Camargo E.P."/>
            <person name="Buck G.A."/>
        </authorList>
    </citation>
    <scope>NUCLEOTIDE SEQUENCE [LARGE SCALE GENOMIC DNA]</scope>
    <source>
        <strain evidence="17 18">TCC036E</strain>
    </source>
</reference>
<dbReference type="InterPro" id="IPR042097">
    <property type="entry name" value="Aminopeptidase_N-like_N_sf"/>
</dbReference>
<keyword evidence="6 17" id="KW-0031">Aminopeptidase</keyword>
<dbReference type="STRING" id="1208918.CDEE_0635"/>
<dbReference type="InterPro" id="IPR045357">
    <property type="entry name" value="Aminopeptidase_N-like_N"/>
</dbReference>
<evidence type="ECO:0000256" key="11">
    <source>
        <dbReference type="ARBA" id="ARBA00023049"/>
    </source>
</evidence>
<dbReference type="InterPro" id="IPR001930">
    <property type="entry name" value="Peptidase_M1"/>
</dbReference>
<comment type="similarity">
    <text evidence="3">Belongs to the peptidase M1 family.</text>
</comment>
<comment type="catalytic activity">
    <reaction evidence="1">
        <text>Release of an N-terminal amino acid, Xaa-|-Yaa- from a peptide, amide or arylamide. Xaa is preferably Ala, but may be most amino acids including Pro (slow action). When a terminal hydrophobic residue is followed by a prolyl residue, the two may be released as an intact Xaa-Pro dipeptide.</text>
        <dbReference type="EC" id="3.4.11.2"/>
    </reaction>
</comment>
<dbReference type="AlphaFoldDB" id="M1LPR7"/>
<accession>M1LPR7</accession>
<dbReference type="InterPro" id="IPR027268">
    <property type="entry name" value="Peptidase_M4/M1_CTD_sf"/>
</dbReference>
<evidence type="ECO:0000256" key="9">
    <source>
        <dbReference type="ARBA" id="ARBA00022801"/>
    </source>
</evidence>
<feature type="domain" description="Peptidase M1 alanyl aminopeptidase C-terminal" evidence="15">
    <location>
        <begin position="594"/>
        <end position="916"/>
    </location>
</feature>
<dbReference type="NCBIfam" id="TIGR02414">
    <property type="entry name" value="pepN_proteo"/>
    <property type="match status" value="1"/>
</dbReference>
<dbReference type="KEGG" id="kct:CDEE_0635"/>
<dbReference type="InterPro" id="IPR024601">
    <property type="entry name" value="Peptidase_M1_pepN_C"/>
</dbReference>
<dbReference type="PANTHER" id="PTHR46322:SF1">
    <property type="entry name" value="PUROMYCIN-SENSITIVE AMINOPEPTIDASE"/>
    <property type="match status" value="1"/>
</dbReference>
<dbReference type="Pfam" id="PF17432">
    <property type="entry name" value="DUF3458_C"/>
    <property type="match status" value="1"/>
</dbReference>
<evidence type="ECO:0000259" key="15">
    <source>
        <dbReference type="Pfam" id="PF17432"/>
    </source>
</evidence>
<keyword evidence="7" id="KW-0645">Protease</keyword>
<dbReference type="InterPro" id="IPR037144">
    <property type="entry name" value="Peptidase_M1_pepN_C_sf"/>
</dbReference>
<dbReference type="Pfam" id="PF01433">
    <property type="entry name" value="Peptidase_M1"/>
    <property type="match status" value="1"/>
</dbReference>
<keyword evidence="8" id="KW-0479">Metal-binding</keyword>
<dbReference type="GO" id="GO:0006508">
    <property type="term" value="P:proteolysis"/>
    <property type="evidence" value="ECO:0007669"/>
    <property type="project" value="UniProtKB-UniRule"/>
</dbReference>
<evidence type="ECO:0000313" key="18">
    <source>
        <dbReference type="Proteomes" id="UP000011686"/>
    </source>
</evidence>
<sequence length="918" mass="107665">MLPVKKFKKPITINRFDYREFPFFIQKVDLQINLDENCTIVTNTMEIQRKIKFQDDDLYLNADFNELALIDIILNKKKLSKDNYIVQKDFLLIKQFPDSGTLTIITKCFPSENLTMMGLYLSNKNFITQCEPEGFRKITCFPDRPDVMSKYLVTLIADAKYSTLLSNGNLISKKILPDGKKEAIWEDPFPKPSYLFALVVGEFSCLEKKLTIDGKVVTLQIYSDPKFQNKTEWAMYSLVKAIRWDEYRYNLKLDLDQYMIVAVNDFNMGAMENKGLNIFNSSYILADENTATDSDYENIITVIGHEYFHNWTGNRVTCRDWFQLSLKEGLTVFREQEFFSDVMSDLVKDEETKLTIKAVKRIDDAINLRSNQFPEDSGPMAHPIRPDNYQEISNFYTATIYEKGSEIIRMLNNILGYENFLKGINKYFSLYDGKAVTCDDFLNVMQSIYKEREFNSINNKNSDFSIFKNWYKQAGTPTINVVIKYDENKNTCTVILNQECDFVGIENNKQTFFKEKKPFHIPFAIGFLDYNGNSINLVLEDDNKNYYNTKDTFILELYKKTQSWTFKSINNHPIPSLLRNFSAPVKVNYKYSTNELYILANHDRDYFARWEALQELSIRKILENMTNSSNLRINEEYFETFKKIISNKNLDNSYCAKLLTIPNESILFNHVKIIDPILITETRYGLIKTIGYELSDYFLSKLEKLENEEIVTSEIYDPRLANNRLLRNLIIKYLLASGNNYIEEKIENYFYTSKNMTDSIAMLSNLLILGDENKANKAKLYFYNKWKNNNLVIDKWFAIQSSSRCTGIKEIKCLMKHPDFFPQNPNRVRSLVFQFCFKNYLHMHKNDGSGYQYWAEQVINLDKINPEVAARLARALDNWYCFTPELKSQMYDAIEIVYKRDDLSRNTFEIVSKALNIF</sequence>
<organism evidence="17 18">
    <name type="scientific">Candidatus Kinetoplastidibacterium crithidiae TCC036E</name>
    <dbReference type="NCBI Taxonomy" id="1208918"/>
    <lineage>
        <taxon>Bacteria</taxon>
        <taxon>Pseudomonadati</taxon>
        <taxon>Pseudomonadota</taxon>
        <taxon>Betaproteobacteria</taxon>
        <taxon>Candidatus Kinetoplastidibacterium</taxon>
    </lineage>
</organism>
<feature type="domain" description="Peptidase M1 alanyl aminopeptidase Ig-like fold" evidence="14">
    <location>
        <begin position="475"/>
        <end position="590"/>
    </location>
</feature>
<dbReference type="InterPro" id="IPR035414">
    <property type="entry name" value="Peptidase_M1_pepN_Ig-like"/>
</dbReference>
<dbReference type="Gene3D" id="2.60.40.1840">
    <property type="match status" value="1"/>
</dbReference>
<keyword evidence="11" id="KW-0482">Metalloprotease</keyword>
<dbReference type="RefSeq" id="WP_015389107.1">
    <property type="nucleotide sequence ID" value="NC_020283.1"/>
</dbReference>
<dbReference type="PATRIC" id="fig|1208918.3.peg.352"/>
<evidence type="ECO:0000256" key="6">
    <source>
        <dbReference type="ARBA" id="ARBA00022438"/>
    </source>
</evidence>
<dbReference type="PRINTS" id="PR00756">
    <property type="entry name" value="ALADIPTASE"/>
</dbReference>
<keyword evidence="18" id="KW-1185">Reference proteome</keyword>
<comment type="cofactor">
    <cofactor evidence="2">
        <name>Zn(2+)</name>
        <dbReference type="ChEBI" id="CHEBI:29105"/>
    </cofactor>
</comment>
<dbReference type="Gene3D" id="1.25.50.10">
    <property type="entry name" value="Peptidase M1, alanyl aminopeptidase, C-terminal domain"/>
    <property type="match status" value="1"/>
</dbReference>
<protein>
    <recommendedName>
        <fullName evidence="5 12">Aminopeptidase N</fullName>
        <ecNumber evidence="4 12">3.4.11.2</ecNumber>
    </recommendedName>
</protein>
<feature type="domain" description="Peptidase M1 membrane alanine aminopeptidase" evidence="13">
    <location>
        <begin position="233"/>
        <end position="450"/>
    </location>
</feature>